<organism evidence="1 2">
    <name type="scientific">Paxillus rubicundulus Ve08.2h10</name>
    <dbReference type="NCBI Taxonomy" id="930991"/>
    <lineage>
        <taxon>Eukaryota</taxon>
        <taxon>Fungi</taxon>
        <taxon>Dikarya</taxon>
        <taxon>Basidiomycota</taxon>
        <taxon>Agaricomycotina</taxon>
        <taxon>Agaricomycetes</taxon>
        <taxon>Agaricomycetidae</taxon>
        <taxon>Boletales</taxon>
        <taxon>Paxilineae</taxon>
        <taxon>Paxillaceae</taxon>
        <taxon>Paxillus</taxon>
    </lineage>
</organism>
<proteinExistence type="predicted"/>
<gene>
    <name evidence="1" type="ORF">PAXRUDRAFT_545872</name>
</gene>
<dbReference type="HOGENOM" id="CLU_2184816_0_0_1"/>
<dbReference type="InParanoid" id="A0A0D0E5Y4"/>
<reference evidence="2" key="2">
    <citation type="submission" date="2015-01" db="EMBL/GenBank/DDBJ databases">
        <title>Evolutionary Origins and Diversification of the Mycorrhizal Mutualists.</title>
        <authorList>
            <consortium name="DOE Joint Genome Institute"/>
            <consortium name="Mycorrhizal Genomics Consortium"/>
            <person name="Kohler A."/>
            <person name="Kuo A."/>
            <person name="Nagy L.G."/>
            <person name="Floudas D."/>
            <person name="Copeland A."/>
            <person name="Barry K.W."/>
            <person name="Cichocki N."/>
            <person name="Veneault-Fourrey C."/>
            <person name="LaButti K."/>
            <person name="Lindquist E.A."/>
            <person name="Lipzen A."/>
            <person name="Lundell T."/>
            <person name="Morin E."/>
            <person name="Murat C."/>
            <person name="Riley R."/>
            <person name="Ohm R."/>
            <person name="Sun H."/>
            <person name="Tunlid A."/>
            <person name="Henrissat B."/>
            <person name="Grigoriev I.V."/>
            <person name="Hibbett D.S."/>
            <person name="Martin F."/>
        </authorList>
    </citation>
    <scope>NUCLEOTIDE SEQUENCE [LARGE SCALE GENOMIC DNA]</scope>
    <source>
        <strain evidence="2">Ve08.2h10</strain>
    </source>
</reference>
<dbReference type="Proteomes" id="UP000054538">
    <property type="component" value="Unassembled WGS sequence"/>
</dbReference>
<accession>A0A0D0E5Y4</accession>
<reference evidence="1 2" key="1">
    <citation type="submission" date="2014-04" db="EMBL/GenBank/DDBJ databases">
        <authorList>
            <consortium name="DOE Joint Genome Institute"/>
            <person name="Kuo A."/>
            <person name="Kohler A."/>
            <person name="Jargeat P."/>
            <person name="Nagy L.G."/>
            <person name="Floudas D."/>
            <person name="Copeland A."/>
            <person name="Barry K.W."/>
            <person name="Cichocki N."/>
            <person name="Veneault-Fourrey C."/>
            <person name="LaButti K."/>
            <person name="Lindquist E.A."/>
            <person name="Lipzen A."/>
            <person name="Lundell T."/>
            <person name="Morin E."/>
            <person name="Murat C."/>
            <person name="Sun H."/>
            <person name="Tunlid A."/>
            <person name="Henrissat B."/>
            <person name="Grigoriev I.V."/>
            <person name="Hibbett D.S."/>
            <person name="Martin F."/>
            <person name="Nordberg H.P."/>
            <person name="Cantor M.N."/>
            <person name="Hua S.X."/>
        </authorList>
    </citation>
    <scope>NUCLEOTIDE SEQUENCE [LARGE SCALE GENOMIC DNA]</scope>
    <source>
        <strain evidence="1 2">Ve08.2h10</strain>
    </source>
</reference>
<sequence>MLCIETTICKFGISDSQHSASPSSDINNHPLGWVSLATGLWSTGTALPHDTQCQRKCRNILILSWRHNRNRQCWEGILLPHIRGNESVSREISLFPSSIPERSNAVTHW</sequence>
<evidence type="ECO:0000313" key="1">
    <source>
        <dbReference type="EMBL" id="KIK92940.1"/>
    </source>
</evidence>
<dbReference type="EMBL" id="KN825227">
    <property type="protein sequence ID" value="KIK92940.1"/>
    <property type="molecule type" value="Genomic_DNA"/>
</dbReference>
<dbReference type="AlphaFoldDB" id="A0A0D0E5Y4"/>
<keyword evidence="2" id="KW-1185">Reference proteome</keyword>
<evidence type="ECO:0000313" key="2">
    <source>
        <dbReference type="Proteomes" id="UP000054538"/>
    </source>
</evidence>
<name>A0A0D0E5Y4_9AGAM</name>
<protein>
    <submittedName>
        <fullName evidence="1">Uncharacterized protein</fullName>
    </submittedName>
</protein>